<name>A0AA39V7X4_ACESA</name>
<dbReference type="PANTHER" id="PTHR48055:SF57">
    <property type="entry name" value="PROTEIN KINASE DOMAIN-CONTAINING PROTEIN"/>
    <property type="match status" value="1"/>
</dbReference>
<evidence type="ECO:0000313" key="2">
    <source>
        <dbReference type="Proteomes" id="UP001168877"/>
    </source>
</evidence>
<dbReference type="InterPro" id="IPR051564">
    <property type="entry name" value="LRR_receptor-like_kinase"/>
</dbReference>
<dbReference type="Gene3D" id="1.10.510.10">
    <property type="entry name" value="Transferase(Phosphotransferase) domain 1"/>
    <property type="match status" value="1"/>
</dbReference>
<organism evidence="1 2">
    <name type="scientific">Acer saccharum</name>
    <name type="common">Sugar maple</name>
    <dbReference type="NCBI Taxonomy" id="4024"/>
    <lineage>
        <taxon>Eukaryota</taxon>
        <taxon>Viridiplantae</taxon>
        <taxon>Streptophyta</taxon>
        <taxon>Embryophyta</taxon>
        <taxon>Tracheophyta</taxon>
        <taxon>Spermatophyta</taxon>
        <taxon>Magnoliopsida</taxon>
        <taxon>eudicotyledons</taxon>
        <taxon>Gunneridae</taxon>
        <taxon>Pentapetalae</taxon>
        <taxon>rosids</taxon>
        <taxon>malvids</taxon>
        <taxon>Sapindales</taxon>
        <taxon>Sapindaceae</taxon>
        <taxon>Hippocastanoideae</taxon>
        <taxon>Acereae</taxon>
        <taxon>Acer</taxon>
    </lineage>
</organism>
<protein>
    <recommendedName>
        <fullName evidence="3">Protein kinase domain-containing protein</fullName>
    </recommendedName>
</protein>
<evidence type="ECO:0000313" key="1">
    <source>
        <dbReference type="EMBL" id="KAK0578874.1"/>
    </source>
</evidence>
<evidence type="ECO:0008006" key="3">
    <source>
        <dbReference type="Google" id="ProtNLM"/>
    </source>
</evidence>
<dbReference type="GO" id="GO:0016020">
    <property type="term" value="C:membrane"/>
    <property type="evidence" value="ECO:0007669"/>
    <property type="project" value="TreeGrafter"/>
</dbReference>
<sequence>MNLIVEYGSQGIVSVTGDVYSFGILMMETFTRKKPTDNMFEEGMSLKLWVKEALPDSAKDDNVAYINKEKPPIKMYGLLLNLAFGALAEQAGALLLRRIRKYDSERSMLDKQLLRNFIPNFPSKHHNIARGLSSYLALHLIFEEDIVPYSQCDFRGGKDERNELNFKHTMKSISLDLLMERLKKSKYVFSNVVPVNM</sequence>
<reference evidence="1" key="2">
    <citation type="submission" date="2023-06" db="EMBL/GenBank/DDBJ databases">
        <authorList>
            <person name="Swenson N.G."/>
            <person name="Wegrzyn J.L."/>
            <person name="Mcevoy S.L."/>
        </authorList>
    </citation>
    <scope>NUCLEOTIDE SEQUENCE</scope>
    <source>
        <strain evidence="1">NS2018</strain>
        <tissue evidence="1">Leaf</tissue>
    </source>
</reference>
<dbReference type="AlphaFoldDB" id="A0AA39V7X4"/>
<comment type="caution">
    <text evidence="1">The sequence shown here is derived from an EMBL/GenBank/DDBJ whole genome shotgun (WGS) entry which is preliminary data.</text>
</comment>
<proteinExistence type="predicted"/>
<dbReference type="Proteomes" id="UP001168877">
    <property type="component" value="Unassembled WGS sequence"/>
</dbReference>
<dbReference type="SUPFAM" id="SSF56112">
    <property type="entry name" value="Protein kinase-like (PK-like)"/>
    <property type="match status" value="1"/>
</dbReference>
<keyword evidence="2" id="KW-1185">Reference proteome</keyword>
<dbReference type="EMBL" id="JAUESC010000385">
    <property type="protein sequence ID" value="KAK0578874.1"/>
    <property type="molecule type" value="Genomic_DNA"/>
</dbReference>
<gene>
    <name evidence="1" type="ORF">LWI29_017618</name>
</gene>
<dbReference type="PANTHER" id="PTHR48055">
    <property type="entry name" value="LEUCINE-RICH REPEAT RECEPTOR PROTEIN KINASE EMS1"/>
    <property type="match status" value="1"/>
</dbReference>
<accession>A0AA39V7X4</accession>
<reference evidence="1" key="1">
    <citation type="journal article" date="2022" name="Plant J.">
        <title>Strategies of tolerance reflected in two North American maple genomes.</title>
        <authorList>
            <person name="McEvoy S.L."/>
            <person name="Sezen U.U."/>
            <person name="Trouern-Trend A."/>
            <person name="McMahon S.M."/>
            <person name="Schaberg P.G."/>
            <person name="Yang J."/>
            <person name="Wegrzyn J.L."/>
            <person name="Swenson N.G."/>
        </authorList>
    </citation>
    <scope>NUCLEOTIDE SEQUENCE</scope>
    <source>
        <strain evidence="1">NS2018</strain>
    </source>
</reference>
<dbReference type="InterPro" id="IPR011009">
    <property type="entry name" value="Kinase-like_dom_sf"/>
</dbReference>